<comment type="caution">
    <text evidence="2">The sequence shown here is derived from an EMBL/GenBank/DDBJ whole genome shotgun (WGS) entry which is preliminary data.</text>
</comment>
<reference evidence="2 3" key="1">
    <citation type="submission" date="2021-05" db="EMBL/GenBank/DDBJ databases">
        <title>Genome Assembly of Synthetic Allotetraploid Brassica napus Reveals Homoeologous Exchanges between Subgenomes.</title>
        <authorList>
            <person name="Davis J.T."/>
        </authorList>
    </citation>
    <scope>NUCLEOTIDE SEQUENCE [LARGE SCALE GENOMIC DNA]</scope>
    <source>
        <strain evidence="3">cv. Da-Ae</strain>
        <tissue evidence="2">Seedling</tissue>
    </source>
</reference>
<keyword evidence="1" id="KW-0472">Membrane</keyword>
<keyword evidence="1" id="KW-0812">Transmembrane</keyword>
<evidence type="ECO:0000313" key="2">
    <source>
        <dbReference type="EMBL" id="KAH0932670.1"/>
    </source>
</evidence>
<gene>
    <name evidence="2" type="ORF">HID58_009787</name>
</gene>
<dbReference type="Proteomes" id="UP000824890">
    <property type="component" value="Unassembled WGS sequence"/>
</dbReference>
<proteinExistence type="predicted"/>
<name>A0ABQ8DTG8_BRANA</name>
<organism evidence="2 3">
    <name type="scientific">Brassica napus</name>
    <name type="common">Rape</name>
    <dbReference type="NCBI Taxonomy" id="3708"/>
    <lineage>
        <taxon>Eukaryota</taxon>
        <taxon>Viridiplantae</taxon>
        <taxon>Streptophyta</taxon>
        <taxon>Embryophyta</taxon>
        <taxon>Tracheophyta</taxon>
        <taxon>Spermatophyta</taxon>
        <taxon>Magnoliopsida</taxon>
        <taxon>eudicotyledons</taxon>
        <taxon>Gunneridae</taxon>
        <taxon>Pentapetalae</taxon>
        <taxon>rosids</taxon>
        <taxon>malvids</taxon>
        <taxon>Brassicales</taxon>
        <taxon>Brassicaceae</taxon>
        <taxon>Brassiceae</taxon>
        <taxon>Brassica</taxon>
    </lineage>
</organism>
<sequence>MSTLWKLYISRITNGTGEQEIVALMWVSVTAATMASGFLVEAEANRRFLTALIRFVEKDGFVGITAALELRRPGKAVSLDMPLIDENSTLVQGSLSANRLLRFRQRFS</sequence>
<feature type="transmembrane region" description="Helical" evidence="1">
    <location>
        <begin position="21"/>
        <end position="40"/>
    </location>
</feature>
<evidence type="ECO:0000256" key="1">
    <source>
        <dbReference type="SAM" id="Phobius"/>
    </source>
</evidence>
<accession>A0ABQ8DTG8</accession>
<keyword evidence="3" id="KW-1185">Reference proteome</keyword>
<evidence type="ECO:0000313" key="3">
    <source>
        <dbReference type="Proteomes" id="UP000824890"/>
    </source>
</evidence>
<dbReference type="EMBL" id="JAGKQM010000003">
    <property type="protein sequence ID" value="KAH0932670.1"/>
    <property type="molecule type" value="Genomic_DNA"/>
</dbReference>
<keyword evidence="1" id="KW-1133">Transmembrane helix</keyword>
<protein>
    <submittedName>
        <fullName evidence="2">Uncharacterized protein</fullName>
    </submittedName>
</protein>